<accession>A0A1I3X7T8</accession>
<dbReference type="InterPro" id="IPR053851">
    <property type="entry name" value="DUF6929"/>
</dbReference>
<sequence length="301" mass="31591">MIELVRIRDLDITDNSGRRAFVSAASGLVRVGARIHVIADDELHLASFDLGNLGPGRLLRLFEGELPRAGPDRKKYKPDLEALCLLPPMAGACHGALLAIGSGSRPNRRRGALIPLEADGSAAQSNVVDIAPLFSPFADEFEEINVEGAVVAGDDLLLFQRGSGSDPDNAIVAYPLAAALEAITLPDGKALEPRIRHIDLGAIGNAPLSFTDAATGPGFGIVFSAVCEDTTNAYDDGPLRAAAIGLLGMDGNLLRIETIEPPVKVEGIDARLDGDLIRLTMVTDADDPTVPASLYSTAIKA</sequence>
<dbReference type="Pfam" id="PF22000">
    <property type="entry name" value="DUF6929"/>
    <property type="match status" value="1"/>
</dbReference>
<dbReference type="OrthoDB" id="8357313at2"/>
<keyword evidence="2" id="KW-1185">Reference proteome</keyword>
<proteinExistence type="predicted"/>
<organism evidence="1 2">
    <name type="scientific">Neomesorhizobium albiziae</name>
    <dbReference type="NCBI Taxonomy" id="335020"/>
    <lineage>
        <taxon>Bacteria</taxon>
        <taxon>Pseudomonadati</taxon>
        <taxon>Pseudomonadota</taxon>
        <taxon>Alphaproteobacteria</taxon>
        <taxon>Hyphomicrobiales</taxon>
        <taxon>Phyllobacteriaceae</taxon>
        <taxon>Neomesorhizobium</taxon>
    </lineage>
</organism>
<gene>
    <name evidence="1" type="ORF">SAMN04488498_10344</name>
</gene>
<evidence type="ECO:0000313" key="1">
    <source>
        <dbReference type="EMBL" id="SFK15735.1"/>
    </source>
</evidence>
<dbReference type="AlphaFoldDB" id="A0A1I3X7T8"/>
<dbReference type="EMBL" id="FOSL01000003">
    <property type="protein sequence ID" value="SFK15735.1"/>
    <property type="molecule type" value="Genomic_DNA"/>
</dbReference>
<evidence type="ECO:0008006" key="3">
    <source>
        <dbReference type="Google" id="ProtNLM"/>
    </source>
</evidence>
<protein>
    <recommendedName>
        <fullName evidence="3">DUF3616 domain-containing protein</fullName>
    </recommendedName>
</protein>
<dbReference type="Proteomes" id="UP000323300">
    <property type="component" value="Unassembled WGS sequence"/>
</dbReference>
<name>A0A1I3X7T8_9HYPH</name>
<reference evidence="1 2" key="1">
    <citation type="submission" date="2016-10" db="EMBL/GenBank/DDBJ databases">
        <authorList>
            <person name="Varghese N."/>
            <person name="Submissions S."/>
        </authorList>
    </citation>
    <scope>NUCLEOTIDE SEQUENCE [LARGE SCALE GENOMIC DNA]</scope>
    <source>
        <strain evidence="1 2">DSM 21822</strain>
    </source>
</reference>
<evidence type="ECO:0000313" key="2">
    <source>
        <dbReference type="Proteomes" id="UP000323300"/>
    </source>
</evidence>
<dbReference type="RefSeq" id="WP_149759355.1">
    <property type="nucleotide sequence ID" value="NZ_BSPE01000008.1"/>
</dbReference>